<reference evidence="2" key="1">
    <citation type="journal article" date="2019" name="Int. J. Syst. Evol. Microbiol.">
        <title>The Global Catalogue of Microorganisms (GCM) 10K type strain sequencing project: providing services to taxonomists for standard genome sequencing and annotation.</title>
        <authorList>
            <consortium name="The Broad Institute Genomics Platform"/>
            <consortium name="The Broad Institute Genome Sequencing Center for Infectious Disease"/>
            <person name="Wu L."/>
            <person name="Ma J."/>
        </authorList>
    </citation>
    <scope>NUCLEOTIDE SEQUENCE [LARGE SCALE GENOMIC DNA]</scope>
    <source>
        <strain evidence="2">IBRC-M 10906</strain>
    </source>
</reference>
<gene>
    <name evidence="1" type="ORF">ACFS2C_23280</name>
</gene>
<evidence type="ECO:0000313" key="2">
    <source>
        <dbReference type="Proteomes" id="UP001597478"/>
    </source>
</evidence>
<protein>
    <submittedName>
        <fullName evidence="1">Uncharacterized protein</fullName>
    </submittedName>
</protein>
<keyword evidence="2" id="KW-1185">Reference proteome</keyword>
<name>A0ABW5WIT1_9PSEU</name>
<dbReference type="RefSeq" id="WP_377396373.1">
    <property type="nucleotide sequence ID" value="NZ_JBHSAN010000055.1"/>
</dbReference>
<proteinExistence type="predicted"/>
<dbReference type="Proteomes" id="UP001597478">
    <property type="component" value="Unassembled WGS sequence"/>
</dbReference>
<organism evidence="1 2">
    <name type="scientific">Prauserella oleivorans</name>
    <dbReference type="NCBI Taxonomy" id="1478153"/>
    <lineage>
        <taxon>Bacteria</taxon>
        <taxon>Bacillati</taxon>
        <taxon>Actinomycetota</taxon>
        <taxon>Actinomycetes</taxon>
        <taxon>Pseudonocardiales</taxon>
        <taxon>Pseudonocardiaceae</taxon>
        <taxon>Prauserella</taxon>
    </lineage>
</organism>
<sequence length="328" mass="35730">MRVELRRRVISAFDEIRDLGHLGRECLKLINKLTREEVARFPALTPEAGWQPTDLEDLVGKFLTERLEKVTTNLLALATDDASVGRLLRKSIRYWLIDQARQTAVGAVRRAVEKVLADEEGFELVPSGELGAGRWRLAGTAVVPWSGAVGGLVAAARAVPNVKIPKWSSTTRRRPMANRASIAAVIRAVLTAAEGSLEVAQLVEVFVARFPVVLDPATVPLPDAVEFDAPDGATLTPEEQVIAIEEEVDLAASAVSVVAMLSPQEREIVRRFGDIPAIRALVDCGRTQAYHQVKRLREKLSQLIGDSDDVRAIGLEVIRLCGGPASEE</sequence>
<dbReference type="EMBL" id="JBHUOF010000046">
    <property type="protein sequence ID" value="MFD2802316.1"/>
    <property type="molecule type" value="Genomic_DNA"/>
</dbReference>
<accession>A0ABW5WIT1</accession>
<comment type="caution">
    <text evidence="1">The sequence shown here is derived from an EMBL/GenBank/DDBJ whole genome shotgun (WGS) entry which is preliminary data.</text>
</comment>
<evidence type="ECO:0000313" key="1">
    <source>
        <dbReference type="EMBL" id="MFD2802316.1"/>
    </source>
</evidence>